<accession>A0A9X2D6W5</accession>
<dbReference type="Gene3D" id="3.30.70.1280">
    <property type="entry name" value="SP0830-like domains"/>
    <property type="match status" value="1"/>
</dbReference>
<dbReference type="Proteomes" id="UP001139485">
    <property type="component" value="Unassembled WGS sequence"/>
</dbReference>
<sequence length="176" mass="19062">MATYVAFLRAINLGSTRKFPKADIVRTTSEAGFEGVETYINTGNVRLMTAMRSRPRIEAALEKAYAADRGFEVPTIVFTPGELAEVDAAARAVEHDGKHYVALLRDLPDEAGLAALRARCAPGERMEVGGRALHWLVGADGVHGTKITNNLIERLLGTVATTRNPTVIAEICSRWG</sequence>
<reference evidence="1" key="1">
    <citation type="submission" date="2022-05" db="EMBL/GenBank/DDBJ databases">
        <authorList>
            <person name="Tuo L."/>
        </authorList>
    </citation>
    <scope>NUCLEOTIDE SEQUENCE</scope>
    <source>
        <strain evidence="1">BSK12Z-4</strain>
    </source>
</reference>
<dbReference type="Pfam" id="PF08002">
    <property type="entry name" value="DUF1697"/>
    <property type="match status" value="1"/>
</dbReference>
<organism evidence="1 2">
    <name type="scientific">Nocardioides bruguierae</name>
    <dbReference type="NCBI Taxonomy" id="2945102"/>
    <lineage>
        <taxon>Bacteria</taxon>
        <taxon>Bacillati</taxon>
        <taxon>Actinomycetota</taxon>
        <taxon>Actinomycetes</taxon>
        <taxon>Propionibacteriales</taxon>
        <taxon>Nocardioidaceae</taxon>
        <taxon>Nocardioides</taxon>
    </lineage>
</organism>
<gene>
    <name evidence="1" type="ORF">M8330_09210</name>
</gene>
<dbReference type="InterPro" id="IPR012545">
    <property type="entry name" value="DUF1697"/>
</dbReference>
<proteinExistence type="predicted"/>
<comment type="caution">
    <text evidence="1">The sequence shown here is derived from an EMBL/GenBank/DDBJ whole genome shotgun (WGS) entry which is preliminary data.</text>
</comment>
<dbReference type="EMBL" id="JAMOIL010000010">
    <property type="protein sequence ID" value="MCM0620472.1"/>
    <property type="molecule type" value="Genomic_DNA"/>
</dbReference>
<protein>
    <submittedName>
        <fullName evidence="1">DUF1697 domain-containing protein</fullName>
    </submittedName>
</protein>
<evidence type="ECO:0000313" key="2">
    <source>
        <dbReference type="Proteomes" id="UP001139485"/>
    </source>
</evidence>
<name>A0A9X2D6W5_9ACTN</name>
<dbReference type="SUPFAM" id="SSF160379">
    <property type="entry name" value="SP0830-like"/>
    <property type="match status" value="1"/>
</dbReference>
<dbReference type="PANTHER" id="PTHR36439:SF1">
    <property type="entry name" value="DUF1697 DOMAIN-CONTAINING PROTEIN"/>
    <property type="match status" value="1"/>
</dbReference>
<keyword evidence="2" id="KW-1185">Reference proteome</keyword>
<dbReference type="AlphaFoldDB" id="A0A9X2D6W5"/>
<dbReference type="PIRSF" id="PIRSF008502">
    <property type="entry name" value="UCP008502"/>
    <property type="match status" value="1"/>
</dbReference>
<dbReference type="PANTHER" id="PTHR36439">
    <property type="entry name" value="BLL4334 PROTEIN"/>
    <property type="match status" value="1"/>
</dbReference>
<evidence type="ECO:0000313" key="1">
    <source>
        <dbReference type="EMBL" id="MCM0620472.1"/>
    </source>
</evidence>
<dbReference type="RefSeq" id="WP_250827085.1">
    <property type="nucleotide sequence ID" value="NZ_JAMOIL010000010.1"/>
</dbReference>